<organism evidence="2 3">
    <name type="scientific">Sinomonas flava</name>
    <dbReference type="NCBI Taxonomy" id="496857"/>
    <lineage>
        <taxon>Bacteria</taxon>
        <taxon>Bacillati</taxon>
        <taxon>Actinomycetota</taxon>
        <taxon>Actinomycetes</taxon>
        <taxon>Micrococcales</taxon>
        <taxon>Micrococcaceae</taxon>
        <taxon>Sinomonas</taxon>
    </lineage>
</organism>
<feature type="region of interest" description="Disordered" evidence="1">
    <location>
        <begin position="44"/>
        <end position="92"/>
    </location>
</feature>
<accession>A0ABN3BTC5</accession>
<dbReference type="EMBL" id="BAAAQW010000005">
    <property type="protein sequence ID" value="GAA2199992.1"/>
    <property type="molecule type" value="Genomic_DNA"/>
</dbReference>
<evidence type="ECO:0000313" key="3">
    <source>
        <dbReference type="Proteomes" id="UP001500432"/>
    </source>
</evidence>
<evidence type="ECO:0000313" key="2">
    <source>
        <dbReference type="EMBL" id="GAA2199992.1"/>
    </source>
</evidence>
<comment type="caution">
    <text evidence="2">The sequence shown here is derived from an EMBL/GenBank/DDBJ whole genome shotgun (WGS) entry which is preliminary data.</text>
</comment>
<gene>
    <name evidence="2" type="ORF">GCM10009849_18630</name>
</gene>
<protein>
    <submittedName>
        <fullName evidence="2">Uncharacterized protein</fullName>
    </submittedName>
</protein>
<feature type="compositionally biased region" description="Polar residues" evidence="1">
    <location>
        <begin position="81"/>
        <end position="92"/>
    </location>
</feature>
<evidence type="ECO:0000256" key="1">
    <source>
        <dbReference type="SAM" id="MobiDB-lite"/>
    </source>
</evidence>
<dbReference type="Proteomes" id="UP001500432">
    <property type="component" value="Unassembled WGS sequence"/>
</dbReference>
<reference evidence="2 3" key="1">
    <citation type="journal article" date="2019" name="Int. J. Syst. Evol. Microbiol.">
        <title>The Global Catalogue of Microorganisms (GCM) 10K type strain sequencing project: providing services to taxonomists for standard genome sequencing and annotation.</title>
        <authorList>
            <consortium name="The Broad Institute Genomics Platform"/>
            <consortium name="The Broad Institute Genome Sequencing Center for Infectious Disease"/>
            <person name="Wu L."/>
            <person name="Ma J."/>
        </authorList>
    </citation>
    <scope>NUCLEOTIDE SEQUENCE [LARGE SCALE GENOMIC DNA]</scope>
    <source>
        <strain evidence="2 3">JCM 16034</strain>
    </source>
</reference>
<name>A0ABN3BTC5_9MICC</name>
<sequence>MRLWQVLGLTAQPTKEQVGREAAAERTRREIAAVRQAAWADAVARSASRDAIQEGTRLNRSAGTNAIGRPKLTRSRLPTDVSRSQPTEGQNE</sequence>
<proteinExistence type="predicted"/>
<keyword evidence="3" id="KW-1185">Reference proteome</keyword>